<dbReference type="PANTHER" id="PTHR47666:SF1">
    <property type="entry name" value="PROTEIN VASCULAR ASSOCIATED DEATH 1, CHLOROPLASTIC"/>
    <property type="match status" value="1"/>
</dbReference>
<proteinExistence type="predicted"/>
<evidence type="ECO:0000313" key="1">
    <source>
        <dbReference type="EMBL" id="CAH1997517.1"/>
    </source>
</evidence>
<dbReference type="OrthoDB" id="17687at2759"/>
<evidence type="ECO:0000313" key="2">
    <source>
        <dbReference type="Proteomes" id="UP001152888"/>
    </source>
</evidence>
<dbReference type="PANTHER" id="PTHR47666">
    <property type="entry name" value="PROTEIN VASCULAR ASSOCIATED DEATH 1, CHLOROPLASTIC"/>
    <property type="match status" value="1"/>
</dbReference>
<dbReference type="EMBL" id="CAKOFQ010007292">
    <property type="protein sequence ID" value="CAH1997517.1"/>
    <property type="molecule type" value="Genomic_DNA"/>
</dbReference>
<dbReference type="Proteomes" id="UP001152888">
    <property type="component" value="Unassembled WGS sequence"/>
</dbReference>
<protein>
    <submittedName>
        <fullName evidence="1">Uncharacterized protein</fullName>
    </submittedName>
</protein>
<name>A0A9P0PXF6_ACAOB</name>
<sequence length="159" mass="18481">MFVKPQEVLIANAFWETEKSSIYFVLQHRKGHGTVKSISSLIVGTMDSIFDTKPAPFRILHQTPSSEVYHMVACAMTRKEILEDWDWLFNNVCETLHSFDSEDDITDFVMCKIESVIATRHENDVDDEDTASFKVTTDKFLRLFNLPKDEKLVNYYSCR</sequence>
<dbReference type="AlphaFoldDB" id="A0A9P0PXF6"/>
<organism evidence="1 2">
    <name type="scientific">Acanthoscelides obtectus</name>
    <name type="common">Bean weevil</name>
    <name type="synonym">Bruchus obtectus</name>
    <dbReference type="NCBI Taxonomy" id="200917"/>
    <lineage>
        <taxon>Eukaryota</taxon>
        <taxon>Metazoa</taxon>
        <taxon>Ecdysozoa</taxon>
        <taxon>Arthropoda</taxon>
        <taxon>Hexapoda</taxon>
        <taxon>Insecta</taxon>
        <taxon>Pterygota</taxon>
        <taxon>Neoptera</taxon>
        <taxon>Endopterygota</taxon>
        <taxon>Coleoptera</taxon>
        <taxon>Polyphaga</taxon>
        <taxon>Cucujiformia</taxon>
        <taxon>Chrysomeloidea</taxon>
        <taxon>Chrysomelidae</taxon>
        <taxon>Bruchinae</taxon>
        <taxon>Bruchini</taxon>
        <taxon>Acanthoscelides</taxon>
    </lineage>
</organism>
<accession>A0A9P0PXF6</accession>
<keyword evidence="2" id="KW-1185">Reference proteome</keyword>
<comment type="caution">
    <text evidence="1">The sequence shown here is derived from an EMBL/GenBank/DDBJ whole genome shotgun (WGS) entry which is preliminary data.</text>
</comment>
<reference evidence="1" key="1">
    <citation type="submission" date="2022-03" db="EMBL/GenBank/DDBJ databases">
        <authorList>
            <person name="Sayadi A."/>
        </authorList>
    </citation>
    <scope>NUCLEOTIDE SEQUENCE</scope>
</reference>
<gene>
    <name evidence="1" type="ORF">ACAOBT_LOCUS23799</name>
</gene>